<protein>
    <recommendedName>
        <fullName evidence="1">Tc1-like transposase DDE domain-containing protein</fullName>
    </recommendedName>
</protein>
<keyword evidence="3" id="KW-1185">Reference proteome</keyword>
<dbReference type="Gene3D" id="3.30.420.10">
    <property type="entry name" value="Ribonuclease H-like superfamily/Ribonuclease H"/>
    <property type="match status" value="1"/>
</dbReference>
<dbReference type="InterPro" id="IPR036397">
    <property type="entry name" value="RNaseH_sf"/>
</dbReference>
<dbReference type="OrthoDB" id="593891at2"/>
<evidence type="ECO:0000259" key="1">
    <source>
        <dbReference type="Pfam" id="PF13358"/>
    </source>
</evidence>
<organism evidence="2 3">
    <name type="scientific">Flavivirga rizhaonensis</name>
    <dbReference type="NCBI Taxonomy" id="2559571"/>
    <lineage>
        <taxon>Bacteria</taxon>
        <taxon>Pseudomonadati</taxon>
        <taxon>Bacteroidota</taxon>
        <taxon>Flavobacteriia</taxon>
        <taxon>Flavobacteriales</taxon>
        <taxon>Flavobacteriaceae</taxon>
        <taxon>Flavivirga</taxon>
    </lineage>
</organism>
<dbReference type="InterPro" id="IPR038717">
    <property type="entry name" value="Tc1-like_DDE_dom"/>
</dbReference>
<sequence length="119" mass="13686">MKKTLYRPKSDRLSRLLFQLKIFRYEFVESRPVVYVGESGFAVGAPRNRGYSIKGQKYYASKDWHARGRINAIGAITNFKLLNVCLFDANINADVFYAWLTQELLPNIPDNPVIVIDNV</sequence>
<dbReference type="RefSeq" id="WP_135876173.1">
    <property type="nucleotide sequence ID" value="NZ_SRSO01000005.1"/>
</dbReference>
<comment type="caution">
    <text evidence="2">The sequence shown here is derived from an EMBL/GenBank/DDBJ whole genome shotgun (WGS) entry which is preliminary data.</text>
</comment>
<dbReference type="AlphaFoldDB" id="A0A4S1E1P0"/>
<dbReference type="Proteomes" id="UP000307602">
    <property type="component" value="Unassembled WGS sequence"/>
</dbReference>
<proteinExistence type="predicted"/>
<gene>
    <name evidence="2" type="ORF">EM932_05495</name>
</gene>
<reference evidence="2 3" key="1">
    <citation type="submission" date="2019-04" db="EMBL/GenBank/DDBJ databases">
        <authorList>
            <person name="Liu A."/>
        </authorList>
    </citation>
    <scope>NUCLEOTIDE SEQUENCE [LARGE SCALE GENOMIC DNA]</scope>
    <source>
        <strain evidence="2 3">RZ03</strain>
    </source>
</reference>
<name>A0A4S1E1P0_9FLAO</name>
<evidence type="ECO:0000313" key="2">
    <source>
        <dbReference type="EMBL" id="TGV03868.1"/>
    </source>
</evidence>
<dbReference type="PANTHER" id="PTHR46564">
    <property type="entry name" value="TRANSPOSASE"/>
    <property type="match status" value="1"/>
</dbReference>
<accession>A0A4S1E1P0</accession>
<evidence type="ECO:0000313" key="3">
    <source>
        <dbReference type="Proteomes" id="UP000307602"/>
    </source>
</evidence>
<dbReference type="Pfam" id="PF13358">
    <property type="entry name" value="DDE_3"/>
    <property type="match status" value="1"/>
</dbReference>
<dbReference type="PANTHER" id="PTHR46564:SF1">
    <property type="entry name" value="TRANSPOSASE"/>
    <property type="match status" value="1"/>
</dbReference>
<dbReference type="EMBL" id="SRSO01000005">
    <property type="protein sequence ID" value="TGV03868.1"/>
    <property type="molecule type" value="Genomic_DNA"/>
</dbReference>
<feature type="domain" description="Tc1-like transposase DDE" evidence="1">
    <location>
        <begin position="32"/>
        <end position="118"/>
    </location>
</feature>
<dbReference type="GO" id="GO:0003676">
    <property type="term" value="F:nucleic acid binding"/>
    <property type="evidence" value="ECO:0007669"/>
    <property type="project" value="InterPro"/>
</dbReference>